<name>A0ABP4W7T2_9MICC</name>
<reference evidence="3" key="1">
    <citation type="journal article" date="2019" name="Int. J. Syst. Evol. Microbiol.">
        <title>The Global Catalogue of Microorganisms (GCM) 10K type strain sequencing project: providing services to taxonomists for standard genome sequencing and annotation.</title>
        <authorList>
            <consortium name="The Broad Institute Genomics Platform"/>
            <consortium name="The Broad Institute Genome Sequencing Center for Infectious Disease"/>
            <person name="Wu L."/>
            <person name="Ma J."/>
        </authorList>
    </citation>
    <scope>NUCLEOTIDE SEQUENCE [LARGE SCALE GENOMIC DNA]</scope>
    <source>
        <strain evidence="3">JCM 14735</strain>
    </source>
</reference>
<accession>A0ABP4W7T2</accession>
<feature type="region of interest" description="Disordered" evidence="1">
    <location>
        <begin position="1"/>
        <end position="21"/>
    </location>
</feature>
<proteinExistence type="predicted"/>
<evidence type="ECO:0000256" key="1">
    <source>
        <dbReference type="SAM" id="MobiDB-lite"/>
    </source>
</evidence>
<organism evidence="2 3">
    <name type="scientific">Kocuria aegyptia</name>
    <dbReference type="NCBI Taxonomy" id="330943"/>
    <lineage>
        <taxon>Bacteria</taxon>
        <taxon>Bacillati</taxon>
        <taxon>Actinomycetota</taxon>
        <taxon>Actinomycetes</taxon>
        <taxon>Micrococcales</taxon>
        <taxon>Micrococcaceae</taxon>
        <taxon>Kocuria</taxon>
    </lineage>
</organism>
<gene>
    <name evidence="2" type="ORF">GCM10009767_02600</name>
</gene>
<dbReference type="EMBL" id="BAAAOA010000005">
    <property type="protein sequence ID" value="GAA1747329.1"/>
    <property type="molecule type" value="Genomic_DNA"/>
</dbReference>
<evidence type="ECO:0000313" key="3">
    <source>
        <dbReference type="Proteomes" id="UP001501204"/>
    </source>
</evidence>
<sequence>MARPSNMPKRESTTAAVRSPSSAASAIVVVFSRMARFSQVAWTARKSRAWPAAAGVVQPPCVRVATGTTFASGSNGCGIILGAFDGSGTRTGVRLPAVMP</sequence>
<dbReference type="Proteomes" id="UP001501204">
    <property type="component" value="Unassembled WGS sequence"/>
</dbReference>
<evidence type="ECO:0000313" key="2">
    <source>
        <dbReference type="EMBL" id="GAA1747329.1"/>
    </source>
</evidence>
<comment type="caution">
    <text evidence="2">The sequence shown here is derived from an EMBL/GenBank/DDBJ whole genome shotgun (WGS) entry which is preliminary data.</text>
</comment>
<protein>
    <submittedName>
        <fullName evidence="2">Uncharacterized protein</fullName>
    </submittedName>
</protein>
<keyword evidence="3" id="KW-1185">Reference proteome</keyword>